<evidence type="ECO:0000313" key="2">
    <source>
        <dbReference type="EMBL" id="KAJ2783432.1"/>
    </source>
</evidence>
<evidence type="ECO:0000313" key="3">
    <source>
        <dbReference type="Proteomes" id="UP001140217"/>
    </source>
</evidence>
<dbReference type="OrthoDB" id="6500128at2759"/>
<feature type="transmembrane region" description="Helical" evidence="1">
    <location>
        <begin position="12"/>
        <end position="32"/>
    </location>
</feature>
<organism evidence="2 3">
    <name type="scientific">Coemansia javaensis</name>
    <dbReference type="NCBI Taxonomy" id="2761396"/>
    <lineage>
        <taxon>Eukaryota</taxon>
        <taxon>Fungi</taxon>
        <taxon>Fungi incertae sedis</taxon>
        <taxon>Zoopagomycota</taxon>
        <taxon>Kickxellomycotina</taxon>
        <taxon>Kickxellomycetes</taxon>
        <taxon>Kickxellales</taxon>
        <taxon>Kickxellaceae</taxon>
        <taxon>Coemansia</taxon>
    </lineage>
</organism>
<gene>
    <name evidence="2" type="ORF">H4R18_001697</name>
</gene>
<comment type="caution">
    <text evidence="2">The sequence shown here is derived from an EMBL/GenBank/DDBJ whole genome shotgun (WGS) entry which is preliminary data.</text>
</comment>
<feature type="transmembrane region" description="Helical" evidence="1">
    <location>
        <begin position="44"/>
        <end position="65"/>
    </location>
</feature>
<dbReference type="AlphaFoldDB" id="A0A9W8HEC7"/>
<keyword evidence="1" id="KW-0812">Transmembrane</keyword>
<sequence length="302" mass="33422">MPLDWLPCRDAAYSAADGLAVALALLVAAASGHRALVRALTSPLRLWLTAALAALVFAQAGGGWLRPLAVCALPVLAQHPLGHALAQAATLLGLHRTVNRDHGSIQYRAATALTHAALVLTNLDAQTQSTLRMLGRRLLYVQEIQLIRLHRLRELTLDDVWQLPKRFQLGEIQREFTYDVNESMFLIQAIVRMLWRPAIPLLALQSLAKTMPLVELSIKGYLMHCLSAPSEHAWYHGVGAALALFLANVFSSSMSKIDDQLSLEISRIYHSIKAVKLFGWERMYLDPKLQNRGINGHAILRG</sequence>
<keyword evidence="3" id="KW-1185">Reference proteome</keyword>
<dbReference type="Proteomes" id="UP001140217">
    <property type="component" value="Unassembled WGS sequence"/>
</dbReference>
<reference evidence="2" key="1">
    <citation type="submission" date="2022-07" db="EMBL/GenBank/DDBJ databases">
        <title>Phylogenomic reconstructions and comparative analyses of Kickxellomycotina fungi.</title>
        <authorList>
            <person name="Reynolds N.K."/>
            <person name="Stajich J.E."/>
            <person name="Barry K."/>
            <person name="Grigoriev I.V."/>
            <person name="Crous P."/>
            <person name="Smith M.E."/>
        </authorList>
    </citation>
    <scope>NUCLEOTIDE SEQUENCE</scope>
    <source>
        <strain evidence="2">NBRC 105414</strain>
    </source>
</reference>
<keyword evidence="1" id="KW-1133">Transmembrane helix</keyword>
<name>A0A9W8HEC7_9FUNG</name>
<proteinExistence type="predicted"/>
<evidence type="ECO:0000256" key="1">
    <source>
        <dbReference type="SAM" id="Phobius"/>
    </source>
</evidence>
<keyword evidence="1" id="KW-0472">Membrane</keyword>
<protein>
    <submittedName>
        <fullName evidence="2">Uncharacterized protein</fullName>
    </submittedName>
</protein>
<dbReference type="EMBL" id="JANBUL010000047">
    <property type="protein sequence ID" value="KAJ2783432.1"/>
    <property type="molecule type" value="Genomic_DNA"/>
</dbReference>
<accession>A0A9W8HEC7</accession>